<comment type="caution">
    <text evidence="21">The sequence shown here is derived from an EMBL/GenBank/DDBJ whole genome shotgun (WGS) entry which is preliminary data.</text>
</comment>
<evidence type="ECO:0000256" key="16">
    <source>
        <dbReference type="ARBA" id="ARBA00047632"/>
    </source>
</evidence>
<dbReference type="SUPFAM" id="SSF53623">
    <property type="entry name" value="MurD-like peptide ligases, catalytic domain"/>
    <property type="match status" value="1"/>
</dbReference>
<comment type="pathway">
    <text evidence="3 17 18">Cell wall biogenesis; peptidoglycan biosynthesis.</text>
</comment>
<proteinExistence type="inferred from homology"/>
<dbReference type="InterPro" id="IPR036565">
    <property type="entry name" value="Mur-like_cat_sf"/>
</dbReference>
<dbReference type="Proteomes" id="UP001597079">
    <property type="component" value="Unassembled WGS sequence"/>
</dbReference>
<evidence type="ECO:0000256" key="14">
    <source>
        <dbReference type="ARBA" id="ARBA00030398"/>
    </source>
</evidence>
<keyword evidence="7 17" id="KW-0963">Cytoplasm</keyword>
<comment type="catalytic activity">
    <reaction evidence="16 17 18">
        <text>UDP-N-acetyl-alpha-D-muramoyl-L-alanine + D-glutamate + ATP = UDP-N-acetyl-alpha-D-muramoyl-L-alanyl-D-glutamate + ADP + phosphate + H(+)</text>
        <dbReference type="Rhea" id="RHEA:16429"/>
        <dbReference type="ChEBI" id="CHEBI:15378"/>
        <dbReference type="ChEBI" id="CHEBI:29986"/>
        <dbReference type="ChEBI" id="CHEBI:30616"/>
        <dbReference type="ChEBI" id="CHEBI:43474"/>
        <dbReference type="ChEBI" id="CHEBI:83898"/>
        <dbReference type="ChEBI" id="CHEBI:83900"/>
        <dbReference type="ChEBI" id="CHEBI:456216"/>
        <dbReference type="EC" id="6.3.2.9"/>
    </reaction>
</comment>
<keyword evidence="8 17" id="KW-0436">Ligase</keyword>
<accession>A0ABW4JLL0</accession>
<dbReference type="RefSeq" id="WP_377945226.1">
    <property type="nucleotide sequence ID" value="NZ_JBHUCX010000092.1"/>
</dbReference>
<dbReference type="EC" id="6.3.2.9" evidence="5 17"/>
<keyword evidence="9 17" id="KW-0547">Nucleotide-binding</keyword>
<keyword evidence="17 18" id="KW-0131">Cell cycle</keyword>
<evidence type="ECO:0000256" key="12">
    <source>
        <dbReference type="ARBA" id="ARBA00022984"/>
    </source>
</evidence>
<keyword evidence="12 17" id="KW-0573">Peptidoglycan synthesis</keyword>
<dbReference type="InterPro" id="IPR013221">
    <property type="entry name" value="Mur_ligase_cen"/>
</dbReference>
<evidence type="ECO:0000256" key="17">
    <source>
        <dbReference type="HAMAP-Rule" id="MF_00639"/>
    </source>
</evidence>
<evidence type="ECO:0000313" key="21">
    <source>
        <dbReference type="EMBL" id="MFD1677321.1"/>
    </source>
</evidence>
<evidence type="ECO:0000256" key="10">
    <source>
        <dbReference type="ARBA" id="ARBA00022840"/>
    </source>
</evidence>
<dbReference type="InterPro" id="IPR005762">
    <property type="entry name" value="MurD"/>
</dbReference>
<evidence type="ECO:0000256" key="11">
    <source>
        <dbReference type="ARBA" id="ARBA00022960"/>
    </source>
</evidence>
<dbReference type="InterPro" id="IPR004101">
    <property type="entry name" value="Mur_ligase_C"/>
</dbReference>
<gene>
    <name evidence="17 21" type="primary">murD</name>
    <name evidence="21" type="ORF">ACFSB2_21850</name>
</gene>
<name>A0ABW4JLL0_9BACL</name>
<dbReference type="InterPro" id="IPR036615">
    <property type="entry name" value="Mur_ligase_C_dom_sf"/>
</dbReference>
<evidence type="ECO:0000256" key="15">
    <source>
        <dbReference type="ARBA" id="ARBA00032324"/>
    </source>
</evidence>
<evidence type="ECO:0000256" key="8">
    <source>
        <dbReference type="ARBA" id="ARBA00022598"/>
    </source>
</evidence>
<evidence type="ECO:0000256" key="13">
    <source>
        <dbReference type="ARBA" id="ARBA00023316"/>
    </source>
</evidence>
<evidence type="ECO:0000256" key="5">
    <source>
        <dbReference type="ARBA" id="ARBA00012212"/>
    </source>
</evidence>
<dbReference type="PANTHER" id="PTHR43692:SF1">
    <property type="entry name" value="UDP-N-ACETYLMURAMOYLALANINE--D-GLUTAMATE LIGASE"/>
    <property type="match status" value="1"/>
</dbReference>
<keyword evidence="13 17" id="KW-0961">Cell wall biogenesis/degradation</keyword>
<evidence type="ECO:0000256" key="7">
    <source>
        <dbReference type="ARBA" id="ARBA00022490"/>
    </source>
</evidence>
<keyword evidence="22" id="KW-1185">Reference proteome</keyword>
<dbReference type="GO" id="GO:0008764">
    <property type="term" value="F:UDP-N-acetylmuramoylalanine-D-glutamate ligase activity"/>
    <property type="evidence" value="ECO:0007669"/>
    <property type="project" value="UniProtKB-EC"/>
</dbReference>
<evidence type="ECO:0000313" key="22">
    <source>
        <dbReference type="Proteomes" id="UP001597079"/>
    </source>
</evidence>
<dbReference type="SUPFAM" id="SSF53244">
    <property type="entry name" value="MurD-like peptide ligases, peptide-binding domain"/>
    <property type="match status" value="1"/>
</dbReference>
<feature type="domain" description="Mur ligase C-terminal" evidence="19">
    <location>
        <begin position="325"/>
        <end position="439"/>
    </location>
</feature>
<evidence type="ECO:0000256" key="9">
    <source>
        <dbReference type="ARBA" id="ARBA00022741"/>
    </source>
</evidence>
<keyword evidence="17 18" id="KW-0132">Cell division</keyword>
<dbReference type="Pfam" id="PF21799">
    <property type="entry name" value="MurD-like_N"/>
    <property type="match status" value="1"/>
</dbReference>
<comment type="similarity">
    <text evidence="4 17">Belongs to the MurCDEF family.</text>
</comment>
<sequence>MASVQAQVDEWIRAPRDVLIIGFAKSGAAAADLLLRHGFRVTVNEVQPRPIDDADVERLEKAGVHFVFGGHPATLLDTPWQFIVKNPGIPYNKPLIAAAVEKQIPLFTEIEVASWFTQSPLYAITGSNGKTTTTTLVGEMLQQSNLNPVVAGNIGIVMSSVVEQLTPARPLVLEVSSFQLLGTQTFHPRIAMLLNFFPAHLDYHGNFEAYQAAKWVLFKNQTSADIAILNRDQPLVRDGAGALAAQIHWFSQETADFADGAAVEDDVIVLVKNHERRPLLPVEKVALKGGHNLANLLAAAAMAQAAGASDAAIRTVAETFAGIEHRLEFVREVAGVRYYNDSKASNPTAGRQGLHAFDKDIIWLAGGLDRGIDFFDLVPDLRNRVKAAVLLGETKAQLKAACEAADVPVIEEVASLEVAVARAHQLATPGDTVLLSPACASWDMFKSFEERGSMFKDAVHRL</sequence>
<dbReference type="Gene3D" id="3.40.50.720">
    <property type="entry name" value="NAD(P)-binding Rossmann-like Domain"/>
    <property type="match status" value="1"/>
</dbReference>
<reference evidence="22" key="1">
    <citation type="journal article" date="2019" name="Int. J. Syst. Evol. Microbiol.">
        <title>The Global Catalogue of Microorganisms (GCM) 10K type strain sequencing project: providing services to taxonomists for standard genome sequencing and annotation.</title>
        <authorList>
            <consortium name="The Broad Institute Genomics Platform"/>
            <consortium name="The Broad Institute Genome Sequencing Center for Infectious Disease"/>
            <person name="Wu L."/>
            <person name="Ma J."/>
        </authorList>
    </citation>
    <scope>NUCLEOTIDE SEQUENCE [LARGE SCALE GENOMIC DNA]</scope>
    <source>
        <strain evidence="22">CGMCC 1.12286</strain>
    </source>
</reference>
<dbReference type="PANTHER" id="PTHR43692">
    <property type="entry name" value="UDP-N-ACETYLMURAMOYLALANINE--D-GLUTAMATE LIGASE"/>
    <property type="match status" value="1"/>
</dbReference>
<dbReference type="HAMAP" id="MF_00639">
    <property type="entry name" value="MurD"/>
    <property type="match status" value="1"/>
</dbReference>
<evidence type="ECO:0000259" key="19">
    <source>
        <dbReference type="Pfam" id="PF02875"/>
    </source>
</evidence>
<dbReference type="EMBL" id="JBHUCX010000092">
    <property type="protein sequence ID" value="MFD1677321.1"/>
    <property type="molecule type" value="Genomic_DNA"/>
</dbReference>
<organism evidence="21 22">
    <name type="scientific">Alicyclobacillus fodiniaquatilis</name>
    <dbReference type="NCBI Taxonomy" id="1661150"/>
    <lineage>
        <taxon>Bacteria</taxon>
        <taxon>Bacillati</taxon>
        <taxon>Bacillota</taxon>
        <taxon>Bacilli</taxon>
        <taxon>Bacillales</taxon>
        <taxon>Alicyclobacillaceae</taxon>
        <taxon>Alicyclobacillus</taxon>
    </lineage>
</organism>
<evidence type="ECO:0000256" key="4">
    <source>
        <dbReference type="ARBA" id="ARBA00010416"/>
    </source>
</evidence>
<evidence type="ECO:0000256" key="18">
    <source>
        <dbReference type="RuleBase" id="RU003664"/>
    </source>
</evidence>
<evidence type="ECO:0000256" key="2">
    <source>
        <dbReference type="ARBA" id="ARBA00004496"/>
    </source>
</evidence>
<dbReference type="Gene3D" id="3.40.1190.10">
    <property type="entry name" value="Mur-like, catalytic domain"/>
    <property type="match status" value="1"/>
</dbReference>
<protein>
    <recommendedName>
        <fullName evidence="6 17">UDP-N-acetylmuramoylalanine--D-glutamate ligase</fullName>
        <ecNumber evidence="5 17">6.3.2.9</ecNumber>
    </recommendedName>
    <alternativeName>
        <fullName evidence="15 17">D-glutamic acid-adding enzyme</fullName>
    </alternativeName>
    <alternativeName>
        <fullName evidence="14 17">UDP-N-acetylmuramoyl-L-alanyl-D-glutamate synthetase</fullName>
    </alternativeName>
</protein>
<evidence type="ECO:0000256" key="1">
    <source>
        <dbReference type="ARBA" id="ARBA00002734"/>
    </source>
</evidence>
<evidence type="ECO:0000256" key="3">
    <source>
        <dbReference type="ARBA" id="ARBA00004752"/>
    </source>
</evidence>
<dbReference type="Gene3D" id="3.90.190.20">
    <property type="entry name" value="Mur ligase, C-terminal domain"/>
    <property type="match status" value="1"/>
</dbReference>
<keyword evidence="10 17" id="KW-0067">ATP-binding</keyword>
<evidence type="ECO:0000256" key="6">
    <source>
        <dbReference type="ARBA" id="ARBA00015655"/>
    </source>
</evidence>
<dbReference type="NCBIfam" id="TIGR01087">
    <property type="entry name" value="murD"/>
    <property type="match status" value="1"/>
</dbReference>
<dbReference type="Pfam" id="PF02875">
    <property type="entry name" value="Mur_ligase_C"/>
    <property type="match status" value="1"/>
</dbReference>
<evidence type="ECO:0000259" key="20">
    <source>
        <dbReference type="Pfam" id="PF08245"/>
    </source>
</evidence>
<comment type="function">
    <text evidence="1 17 18">Cell wall formation. Catalyzes the addition of glutamate to the nucleotide precursor UDP-N-acetylmuramoyl-L-alanine (UMA).</text>
</comment>
<dbReference type="Pfam" id="PF08245">
    <property type="entry name" value="Mur_ligase_M"/>
    <property type="match status" value="1"/>
</dbReference>
<dbReference type="SUPFAM" id="SSF51984">
    <property type="entry name" value="MurCD N-terminal domain"/>
    <property type="match status" value="1"/>
</dbReference>
<feature type="binding site" evidence="17">
    <location>
        <begin position="126"/>
        <end position="132"/>
    </location>
    <ligand>
        <name>ATP</name>
        <dbReference type="ChEBI" id="CHEBI:30616"/>
    </ligand>
</feature>
<feature type="domain" description="Mur ligase central" evidence="20">
    <location>
        <begin position="124"/>
        <end position="303"/>
    </location>
</feature>
<keyword evidence="11 17" id="KW-0133">Cell shape</keyword>
<comment type="subcellular location">
    <subcellularLocation>
        <location evidence="2 17 18">Cytoplasm</location>
    </subcellularLocation>
</comment>